<gene>
    <name evidence="2" type="ORF">B9H04_06920</name>
</gene>
<dbReference type="STRING" id="1121945.GCA_000421805_02870"/>
<dbReference type="PANTHER" id="PTHR10579">
    <property type="entry name" value="CALCIUM-ACTIVATED CHLORIDE CHANNEL REGULATOR"/>
    <property type="match status" value="1"/>
</dbReference>
<dbReference type="AlphaFoldDB" id="A0A1X4H8X5"/>
<dbReference type="Pfam" id="PF00092">
    <property type="entry name" value="VWA"/>
    <property type="match status" value="1"/>
</dbReference>
<dbReference type="InterPro" id="IPR051266">
    <property type="entry name" value="CLCR"/>
</dbReference>
<organism evidence="2 3">
    <name type="scientific">Halorubrum ezzemoulense DSM 17463</name>
    <dbReference type="NCBI Taxonomy" id="1121945"/>
    <lineage>
        <taxon>Archaea</taxon>
        <taxon>Methanobacteriati</taxon>
        <taxon>Methanobacteriota</taxon>
        <taxon>Stenosarchaea group</taxon>
        <taxon>Halobacteria</taxon>
        <taxon>Halobacteriales</taxon>
        <taxon>Haloferacaceae</taxon>
        <taxon>Halorubrum</taxon>
    </lineage>
</organism>
<dbReference type="PANTHER" id="PTHR10579:SF43">
    <property type="entry name" value="ZINC FINGER (C3HC4-TYPE RING FINGER) FAMILY PROTEIN"/>
    <property type="match status" value="1"/>
</dbReference>
<reference evidence="2 3" key="1">
    <citation type="submission" date="2017-04" db="EMBL/GenBank/DDBJ databases">
        <title>MLSA of the genus Halorubrum.</title>
        <authorList>
            <person name="De La Haba R."/>
            <person name="Sanchez-Porro C."/>
            <person name="Infante-Dominguez C."/>
            <person name="Ventosa A."/>
        </authorList>
    </citation>
    <scope>NUCLEOTIDE SEQUENCE [LARGE SCALE GENOMIC DNA]</scope>
    <source>
        <strain evidence="2 3">DSM 17463</strain>
    </source>
</reference>
<dbReference type="SUPFAM" id="SSF53300">
    <property type="entry name" value="vWA-like"/>
    <property type="match status" value="1"/>
</dbReference>
<dbReference type="Gene3D" id="3.40.50.410">
    <property type="entry name" value="von Willebrand factor, type A domain"/>
    <property type="match status" value="1"/>
</dbReference>
<protein>
    <recommendedName>
        <fullName evidence="1">VWFA domain-containing protein</fullName>
    </recommendedName>
</protein>
<sequence>MRCGESYFALLSNSSGMSAQLSAKLNRANLPADGGQVFCELDIQGGTQRGQSQQYIAFCIDVSGSMQGDKIENARSAASQVLGSLNDEDYVSLVTYDSSADVEYPATKWGGMNKSDLRNAISNLDTGDYTNISDGLERCRSELQSLPGGRDVAKSILLLTDGKPNRGQSSESELRSLAQELSDSGISVYAAGLGTNYNQDIVRTIAEGSNGEWDHITSPNQIMDFFDRVIYKGSQTVVASPQVHIEPQGIEIGEIYRRQPQVQEVDVDRTSGRLTAGLPNLQNQQTQQLLFRFEAPSGELNTQRTVANIQVTQNNDTLQEMDLYVNYVPNAGQYAENDVVRARFADAQARHAASTGDADQASTIIAGHGQTIASQDGQTIINQSQQQIEQLKQADTVVGQFENKSQVTRTKRHEGI</sequence>
<dbReference type="InterPro" id="IPR002035">
    <property type="entry name" value="VWF_A"/>
</dbReference>
<proteinExistence type="predicted"/>
<dbReference type="PROSITE" id="PS50234">
    <property type="entry name" value="VWFA"/>
    <property type="match status" value="1"/>
</dbReference>
<dbReference type="SMART" id="SM00327">
    <property type="entry name" value="VWA"/>
    <property type="match status" value="1"/>
</dbReference>
<accession>A0A1X4H8X5</accession>
<comment type="caution">
    <text evidence="2">The sequence shown here is derived from an EMBL/GenBank/DDBJ whole genome shotgun (WGS) entry which is preliminary data.</text>
</comment>
<feature type="domain" description="VWFA" evidence="1">
    <location>
        <begin position="55"/>
        <end position="229"/>
    </location>
</feature>
<name>A0A1X4H8X5_HALEZ</name>
<dbReference type="EMBL" id="NEDJ01000017">
    <property type="protein sequence ID" value="OSP08288.1"/>
    <property type="molecule type" value="Genomic_DNA"/>
</dbReference>
<evidence type="ECO:0000259" key="1">
    <source>
        <dbReference type="PROSITE" id="PS50234"/>
    </source>
</evidence>
<dbReference type="InterPro" id="IPR036465">
    <property type="entry name" value="vWFA_dom_sf"/>
</dbReference>
<evidence type="ECO:0000313" key="3">
    <source>
        <dbReference type="Proteomes" id="UP000193587"/>
    </source>
</evidence>
<dbReference type="Proteomes" id="UP000193587">
    <property type="component" value="Unassembled WGS sequence"/>
</dbReference>
<evidence type="ECO:0000313" key="2">
    <source>
        <dbReference type="EMBL" id="OSP08288.1"/>
    </source>
</evidence>